<feature type="transmembrane region" description="Helical" evidence="3">
    <location>
        <begin position="314"/>
        <end position="337"/>
    </location>
</feature>
<evidence type="ECO:0000256" key="2">
    <source>
        <dbReference type="SAM" id="MobiDB-lite"/>
    </source>
</evidence>
<dbReference type="AlphaFoldDB" id="A0A4Z2BJ35"/>
<evidence type="ECO:0000313" key="4">
    <source>
        <dbReference type="EMBL" id="TNM91757.1"/>
    </source>
</evidence>
<evidence type="ECO:0000256" key="3">
    <source>
        <dbReference type="SAM" id="Phobius"/>
    </source>
</evidence>
<evidence type="ECO:0008006" key="6">
    <source>
        <dbReference type="Google" id="ProtNLM"/>
    </source>
</evidence>
<dbReference type="EMBL" id="SWLE01000015">
    <property type="protein sequence ID" value="TNM91757.1"/>
    <property type="molecule type" value="Genomic_DNA"/>
</dbReference>
<feature type="region of interest" description="Disordered" evidence="2">
    <location>
        <begin position="1"/>
        <end position="73"/>
    </location>
</feature>
<gene>
    <name evidence="4" type="ORF">fugu_020137</name>
</gene>
<feature type="transmembrane region" description="Helical" evidence="3">
    <location>
        <begin position="134"/>
        <end position="153"/>
    </location>
</feature>
<feature type="transmembrane region" description="Helical" evidence="3">
    <location>
        <begin position="173"/>
        <end position="192"/>
    </location>
</feature>
<dbReference type="PANTHER" id="PTHR47399">
    <property type="entry name" value="TRANSMEMBRANE PROTEIN 121B"/>
    <property type="match status" value="1"/>
</dbReference>
<name>A0A4Z2BJ35_9TELE</name>
<dbReference type="InterPro" id="IPR032776">
    <property type="entry name" value="CECR6/TMEM121"/>
</dbReference>
<keyword evidence="3" id="KW-1133">Transmembrane helix</keyword>
<feature type="transmembrane region" description="Helical" evidence="3">
    <location>
        <begin position="223"/>
        <end position="240"/>
    </location>
</feature>
<feature type="compositionally biased region" description="Low complexity" evidence="2">
    <location>
        <begin position="48"/>
        <end position="59"/>
    </location>
</feature>
<organism evidence="4 5">
    <name type="scientific">Takifugu bimaculatus</name>
    <dbReference type="NCBI Taxonomy" id="433685"/>
    <lineage>
        <taxon>Eukaryota</taxon>
        <taxon>Metazoa</taxon>
        <taxon>Chordata</taxon>
        <taxon>Craniata</taxon>
        <taxon>Vertebrata</taxon>
        <taxon>Euteleostomi</taxon>
        <taxon>Actinopterygii</taxon>
        <taxon>Neopterygii</taxon>
        <taxon>Teleostei</taxon>
        <taxon>Neoteleostei</taxon>
        <taxon>Acanthomorphata</taxon>
        <taxon>Eupercaria</taxon>
        <taxon>Tetraodontiformes</taxon>
        <taxon>Tetradontoidea</taxon>
        <taxon>Tetraodontidae</taxon>
        <taxon>Takifugu</taxon>
    </lineage>
</organism>
<accession>A0A4Z2BJ35</accession>
<evidence type="ECO:0000313" key="5">
    <source>
        <dbReference type="Proteomes" id="UP000516260"/>
    </source>
</evidence>
<feature type="transmembrane region" description="Helical" evidence="3">
    <location>
        <begin position="281"/>
        <end position="302"/>
    </location>
</feature>
<comment type="caution">
    <text evidence="4">The sequence shown here is derived from an EMBL/GenBank/DDBJ whole genome shotgun (WGS) entry which is preliminary data.</text>
</comment>
<dbReference type="Proteomes" id="UP000516260">
    <property type="component" value="Chromosome 22"/>
</dbReference>
<reference evidence="4 5" key="1">
    <citation type="submission" date="2019-04" db="EMBL/GenBank/DDBJ databases">
        <title>The sequence and de novo assembly of Takifugu bimaculatus genome using PacBio and Hi-C technologies.</title>
        <authorList>
            <person name="Xu P."/>
            <person name="Liu B."/>
            <person name="Zhou Z."/>
        </authorList>
    </citation>
    <scope>NUCLEOTIDE SEQUENCE [LARGE SCALE GENOMIC DNA]</scope>
    <source>
        <strain evidence="4">TB-2018</strain>
        <tissue evidence="4">Muscle</tissue>
    </source>
</reference>
<keyword evidence="5" id="KW-1185">Reference proteome</keyword>
<keyword evidence="3" id="KW-0812">Transmembrane</keyword>
<proteinExistence type="inferred from homology"/>
<keyword evidence="3" id="KW-0472">Membrane</keyword>
<protein>
    <recommendedName>
        <fullName evidence="6">Transmembrane protein 121B</fullName>
    </recommendedName>
</protein>
<feature type="transmembrane region" description="Helical" evidence="3">
    <location>
        <begin position="109"/>
        <end position="128"/>
    </location>
</feature>
<comment type="similarity">
    <text evidence="1">Belongs to the TMEM121 family.</text>
</comment>
<evidence type="ECO:0000256" key="1">
    <source>
        <dbReference type="ARBA" id="ARBA00007711"/>
    </source>
</evidence>
<sequence length="401" mass="43948">MWLERRSNTQLTPPPPPRPAHACCGQEAEEGGGRTCTMISKTEPLPPEESVGPVSSVSLFPEGDSQTTSGSIHPLLSSGGGAARIMTSGESVQNPPAAHTPRRALMYKVLCFLLLILQGGVLDFYLIIFTDLYWCSWIATDLVVVSGWAIFFIKNARSKRERACGFRQKSSVFGCNLGEFTYAYLAWLIYVISCTPKVVLILETSILDLITLKVPCGLTGFKVVVVLSVPLLFCLISAIIEDPNGPSRHRAQSCFLSTCLDLLDAFTLVELMLSSGIPTVYLKYAVISVYWVALAVPVVWLYELTVSELGCRRLCFRFLSALLVNAPLLVVRCLLVFVHNTPVSVFLFKNVFFCACQLLELLEQCAAVRGLRSSGAQFSHCVSDNDMCPHGYVNTLAVAQS</sequence>
<dbReference type="InterPro" id="IPR026624">
    <property type="entry name" value="CECR6"/>
</dbReference>
<dbReference type="Pfam" id="PF14997">
    <property type="entry name" value="CECR6_TMEM121"/>
    <property type="match status" value="1"/>
</dbReference>
<dbReference type="PANTHER" id="PTHR47399:SF1">
    <property type="entry name" value="TRANSMEMBRANE PROTEIN 121B"/>
    <property type="match status" value="1"/>
</dbReference>